<reference evidence="6 7" key="1">
    <citation type="submission" date="2019-03" db="EMBL/GenBank/DDBJ databases">
        <title>Genomic Encyclopedia of Type Strains, Phase IV (KMG-IV): sequencing the most valuable type-strain genomes for metagenomic binning, comparative biology and taxonomic classification.</title>
        <authorList>
            <person name="Goeker M."/>
        </authorList>
    </citation>
    <scope>NUCLEOTIDE SEQUENCE [LARGE SCALE GENOMIC DNA]</scope>
    <source>
        <strain evidence="6 7">DSM 100055</strain>
    </source>
</reference>
<comment type="similarity">
    <text evidence="2 4">Belongs to the class-IV pyridoxal-phosphate-dependent aminotransferase family.</text>
</comment>
<dbReference type="Proteomes" id="UP000294678">
    <property type="component" value="Unassembled WGS sequence"/>
</dbReference>
<dbReference type="GO" id="GO:0016829">
    <property type="term" value="F:lyase activity"/>
    <property type="evidence" value="ECO:0007669"/>
    <property type="project" value="UniProtKB-KW"/>
</dbReference>
<dbReference type="CDD" id="cd00449">
    <property type="entry name" value="PLPDE_IV"/>
    <property type="match status" value="1"/>
</dbReference>
<dbReference type="InterPro" id="IPR050571">
    <property type="entry name" value="Class-IV_PLP-Dep_Aminotrnsfr"/>
</dbReference>
<dbReference type="PROSITE" id="PS00770">
    <property type="entry name" value="AA_TRANSFER_CLASS_4"/>
    <property type="match status" value="1"/>
</dbReference>
<dbReference type="InterPro" id="IPR018300">
    <property type="entry name" value="Aminotrans_IV_CS"/>
</dbReference>
<organism evidence="6 7">
    <name type="scientific">Hypnocyclicus thermotrophus</name>
    <dbReference type="NCBI Taxonomy" id="1627895"/>
    <lineage>
        <taxon>Bacteria</taxon>
        <taxon>Fusobacteriati</taxon>
        <taxon>Fusobacteriota</taxon>
        <taxon>Fusobacteriia</taxon>
        <taxon>Fusobacteriales</taxon>
        <taxon>Fusobacteriaceae</taxon>
        <taxon>Hypnocyclicus</taxon>
    </lineage>
</organism>
<dbReference type="GO" id="GO:0008652">
    <property type="term" value="P:amino acid biosynthetic process"/>
    <property type="evidence" value="ECO:0007669"/>
    <property type="project" value="UniProtKB-ARBA"/>
</dbReference>
<gene>
    <name evidence="6" type="ORF">EV215_1680</name>
</gene>
<dbReference type="Gene3D" id="3.30.470.10">
    <property type="match status" value="1"/>
</dbReference>
<name>A0AA46DXP9_9FUSO</name>
<dbReference type="InterPro" id="IPR001544">
    <property type="entry name" value="Aminotrans_IV"/>
</dbReference>
<sequence>MYYLNEKIYNKSPLGEDYFYGISLFETIMGYKNKLIFLDEHLKRLENSMKFIGIDKKIEKNYLYDLINQEKDLNDEFMLKIQVSSENLFIKIENFSHRYFKNGIKLVEIVKYYQSELGFLKSGNYLLNILARKEVMKENGFEGVFRNRNNIITEGTISNIFFIKDEIVFTPSLDLNILNGIVREKIIEILKKNGIKVQEGHYTSKNLLEADSIFISNSLMKLGCLWVSEYNNIYYKKSEIIHLIEKEYLKLIKSMI</sequence>
<dbReference type="PANTHER" id="PTHR42743:SF11">
    <property type="entry name" value="AMINODEOXYCHORISMATE LYASE"/>
    <property type="match status" value="1"/>
</dbReference>
<dbReference type="RefSeq" id="WP_134113546.1">
    <property type="nucleotide sequence ID" value="NZ_SOBG01000007.1"/>
</dbReference>
<proteinExistence type="inferred from homology"/>
<dbReference type="SUPFAM" id="SSF56752">
    <property type="entry name" value="D-aminoacid aminotransferase-like PLP-dependent enzymes"/>
    <property type="match status" value="1"/>
</dbReference>
<dbReference type="EMBL" id="SOBG01000007">
    <property type="protein sequence ID" value="TDT68613.1"/>
    <property type="molecule type" value="Genomic_DNA"/>
</dbReference>
<accession>A0AA46DXP9</accession>
<evidence type="ECO:0000256" key="3">
    <source>
        <dbReference type="ARBA" id="ARBA00022898"/>
    </source>
</evidence>
<keyword evidence="3 5" id="KW-0663">Pyridoxal phosphate</keyword>
<dbReference type="GO" id="GO:0046394">
    <property type="term" value="P:carboxylic acid biosynthetic process"/>
    <property type="evidence" value="ECO:0007669"/>
    <property type="project" value="UniProtKB-ARBA"/>
</dbReference>
<keyword evidence="7" id="KW-1185">Reference proteome</keyword>
<dbReference type="AlphaFoldDB" id="A0AA46DXP9"/>
<keyword evidence="6" id="KW-0456">Lyase</keyword>
<dbReference type="InterPro" id="IPR043132">
    <property type="entry name" value="BCAT-like_C"/>
</dbReference>
<evidence type="ECO:0000313" key="6">
    <source>
        <dbReference type="EMBL" id="TDT68613.1"/>
    </source>
</evidence>
<evidence type="ECO:0000313" key="7">
    <source>
        <dbReference type="Proteomes" id="UP000294678"/>
    </source>
</evidence>
<dbReference type="Pfam" id="PF01063">
    <property type="entry name" value="Aminotran_4"/>
    <property type="match status" value="1"/>
</dbReference>
<protein>
    <submittedName>
        <fullName evidence="6">4-amino-4-deoxychorismate lyase</fullName>
    </submittedName>
</protein>
<evidence type="ECO:0000256" key="1">
    <source>
        <dbReference type="ARBA" id="ARBA00001933"/>
    </source>
</evidence>
<evidence type="ECO:0000256" key="2">
    <source>
        <dbReference type="ARBA" id="ARBA00009320"/>
    </source>
</evidence>
<comment type="caution">
    <text evidence="6">The sequence shown here is derived from an EMBL/GenBank/DDBJ whole genome shotgun (WGS) entry which is preliminary data.</text>
</comment>
<dbReference type="InterPro" id="IPR043131">
    <property type="entry name" value="BCAT-like_N"/>
</dbReference>
<dbReference type="FunFam" id="3.20.10.10:FF:000002">
    <property type="entry name" value="D-alanine aminotransferase"/>
    <property type="match status" value="1"/>
</dbReference>
<dbReference type="Gene3D" id="3.20.10.10">
    <property type="entry name" value="D-amino Acid Aminotransferase, subunit A, domain 2"/>
    <property type="match status" value="1"/>
</dbReference>
<dbReference type="PANTHER" id="PTHR42743">
    <property type="entry name" value="AMINO-ACID AMINOTRANSFERASE"/>
    <property type="match status" value="1"/>
</dbReference>
<comment type="cofactor">
    <cofactor evidence="1 5">
        <name>pyridoxal 5'-phosphate</name>
        <dbReference type="ChEBI" id="CHEBI:597326"/>
    </cofactor>
</comment>
<evidence type="ECO:0000256" key="4">
    <source>
        <dbReference type="RuleBase" id="RU004106"/>
    </source>
</evidence>
<evidence type="ECO:0000256" key="5">
    <source>
        <dbReference type="RuleBase" id="RU004516"/>
    </source>
</evidence>
<dbReference type="InterPro" id="IPR036038">
    <property type="entry name" value="Aminotransferase-like"/>
</dbReference>